<feature type="non-terminal residue" evidence="1">
    <location>
        <position position="62"/>
    </location>
</feature>
<name>A0ACA9SRC2_9GLOM</name>
<sequence>KRPDCLMALKKLADVDLNDVISSELDKDIYYKDIDYNLNSERIRSAAPSVYVGSTAVDHTGI</sequence>
<gene>
    <name evidence="1" type="ORF">RPERSI_LOCUS33975</name>
</gene>
<dbReference type="EMBL" id="CAJVQC010149787">
    <property type="protein sequence ID" value="CAG8846116.1"/>
    <property type="molecule type" value="Genomic_DNA"/>
</dbReference>
<organism evidence="1 2">
    <name type="scientific">Racocetra persica</name>
    <dbReference type="NCBI Taxonomy" id="160502"/>
    <lineage>
        <taxon>Eukaryota</taxon>
        <taxon>Fungi</taxon>
        <taxon>Fungi incertae sedis</taxon>
        <taxon>Mucoromycota</taxon>
        <taxon>Glomeromycotina</taxon>
        <taxon>Glomeromycetes</taxon>
        <taxon>Diversisporales</taxon>
        <taxon>Gigasporaceae</taxon>
        <taxon>Racocetra</taxon>
    </lineage>
</organism>
<reference evidence="1" key="1">
    <citation type="submission" date="2021-06" db="EMBL/GenBank/DDBJ databases">
        <authorList>
            <person name="Kallberg Y."/>
            <person name="Tangrot J."/>
            <person name="Rosling A."/>
        </authorList>
    </citation>
    <scope>NUCLEOTIDE SEQUENCE</scope>
    <source>
        <strain evidence="1">MA461A</strain>
    </source>
</reference>
<evidence type="ECO:0000313" key="1">
    <source>
        <dbReference type="EMBL" id="CAG8846116.1"/>
    </source>
</evidence>
<keyword evidence="2" id="KW-1185">Reference proteome</keyword>
<protein>
    <submittedName>
        <fullName evidence="1">29103_t:CDS:1</fullName>
    </submittedName>
</protein>
<feature type="non-terminal residue" evidence="1">
    <location>
        <position position="1"/>
    </location>
</feature>
<evidence type="ECO:0000313" key="2">
    <source>
        <dbReference type="Proteomes" id="UP000789920"/>
    </source>
</evidence>
<comment type="caution">
    <text evidence="1">The sequence shown here is derived from an EMBL/GenBank/DDBJ whole genome shotgun (WGS) entry which is preliminary data.</text>
</comment>
<accession>A0ACA9SRC2</accession>
<dbReference type="Proteomes" id="UP000789920">
    <property type="component" value="Unassembled WGS sequence"/>
</dbReference>
<proteinExistence type="predicted"/>